<dbReference type="UniPathway" id="UPA00344"/>
<evidence type="ECO:0000313" key="9">
    <source>
        <dbReference type="Proteomes" id="UP000190625"/>
    </source>
</evidence>
<dbReference type="EC" id="4.6.1.17" evidence="3 6"/>
<gene>
    <name evidence="6" type="primary">moaC</name>
    <name evidence="8" type="ORF">SAMN02745118_02123</name>
</gene>
<evidence type="ECO:0000256" key="6">
    <source>
        <dbReference type="HAMAP-Rule" id="MF_01224"/>
    </source>
</evidence>
<dbReference type="InterPro" id="IPR036522">
    <property type="entry name" value="MoaC_sf"/>
</dbReference>
<dbReference type="Gene3D" id="3.30.70.640">
    <property type="entry name" value="Molybdopterin cofactor biosynthesis C (MoaC) domain"/>
    <property type="match status" value="1"/>
</dbReference>
<dbReference type="InterPro" id="IPR023045">
    <property type="entry name" value="MoaC"/>
</dbReference>
<dbReference type="SUPFAM" id="SSF55040">
    <property type="entry name" value="Molybdenum cofactor biosynthesis protein C, MoaC"/>
    <property type="match status" value="1"/>
</dbReference>
<comment type="function">
    <text evidence="6">Catalyzes the conversion of (8S)-3',8-cyclo-7,8-dihydroguanosine 5'-triphosphate to cyclic pyranopterin monophosphate (cPMP).</text>
</comment>
<evidence type="ECO:0000256" key="1">
    <source>
        <dbReference type="ARBA" id="ARBA00001637"/>
    </source>
</evidence>
<evidence type="ECO:0000256" key="5">
    <source>
        <dbReference type="ARBA" id="ARBA00023239"/>
    </source>
</evidence>
<dbReference type="RefSeq" id="WP_078810566.1">
    <property type="nucleotide sequence ID" value="NZ_FUWM01000018.1"/>
</dbReference>
<evidence type="ECO:0000256" key="4">
    <source>
        <dbReference type="ARBA" id="ARBA00023150"/>
    </source>
</evidence>
<evidence type="ECO:0000256" key="2">
    <source>
        <dbReference type="ARBA" id="ARBA00005046"/>
    </source>
</evidence>
<evidence type="ECO:0000313" key="8">
    <source>
        <dbReference type="EMBL" id="SJZ89283.1"/>
    </source>
</evidence>
<comment type="similarity">
    <text evidence="6">Belongs to the MoaC family.</text>
</comment>
<dbReference type="NCBIfam" id="NF006870">
    <property type="entry name" value="PRK09364.1"/>
    <property type="match status" value="1"/>
</dbReference>
<dbReference type="STRING" id="142842.SAMN02745118_02123"/>
<dbReference type="Proteomes" id="UP000190625">
    <property type="component" value="Unassembled WGS sequence"/>
</dbReference>
<keyword evidence="9" id="KW-1185">Reference proteome</keyword>
<dbReference type="InterPro" id="IPR002820">
    <property type="entry name" value="Mopterin_CF_biosynth-C_dom"/>
</dbReference>
<reference evidence="9" key="1">
    <citation type="submission" date="2017-02" db="EMBL/GenBank/DDBJ databases">
        <authorList>
            <person name="Varghese N."/>
            <person name="Submissions S."/>
        </authorList>
    </citation>
    <scope>NUCLEOTIDE SEQUENCE [LARGE SCALE GENOMIC DNA]</scope>
    <source>
        <strain evidence="9">ATCC BAA-73</strain>
    </source>
</reference>
<dbReference type="AlphaFoldDB" id="A0A1T4PCK3"/>
<proteinExistence type="inferred from homology"/>
<dbReference type="Pfam" id="PF01967">
    <property type="entry name" value="MoaC"/>
    <property type="match status" value="1"/>
</dbReference>
<evidence type="ECO:0000256" key="3">
    <source>
        <dbReference type="ARBA" id="ARBA00012575"/>
    </source>
</evidence>
<comment type="pathway">
    <text evidence="2 6">Cofactor biosynthesis; molybdopterin biosynthesis.</text>
</comment>
<sequence length="164" mass="18084">MTENSQEFTHFNEAGRAKMVDVSKKPLTERKAIAEGKVYTSFETINRIQEAKIEKGDVLGVAQIAGIMNAKKTSDIIPMCHPLNLTGVDLDFEINVKDNYIRIVAEVKISSQTGVEIEALTAVSTAALTIYDMCKAVDKGMEIDEIRLLKKTGGQSGEFVRETE</sequence>
<feature type="active site" evidence="6">
    <location>
        <position position="132"/>
    </location>
</feature>
<dbReference type="NCBIfam" id="TIGR00581">
    <property type="entry name" value="moaC"/>
    <property type="match status" value="1"/>
</dbReference>
<dbReference type="CDD" id="cd01420">
    <property type="entry name" value="MoaC_PE"/>
    <property type="match status" value="1"/>
</dbReference>
<comment type="subunit">
    <text evidence="6">Homohexamer; trimer of dimers.</text>
</comment>
<protein>
    <recommendedName>
        <fullName evidence="3 6">Cyclic pyranopterin monophosphate synthase</fullName>
        <ecNumber evidence="3 6">4.6.1.17</ecNumber>
    </recommendedName>
    <alternativeName>
        <fullName evidence="6">Molybdenum cofactor biosynthesis protein C</fullName>
    </alternativeName>
</protein>
<feature type="binding site" evidence="6">
    <location>
        <begin position="79"/>
        <end position="81"/>
    </location>
    <ligand>
        <name>substrate</name>
    </ligand>
</feature>
<keyword evidence="4 6" id="KW-0501">Molybdenum cofactor biosynthesis</keyword>
<dbReference type="InterPro" id="IPR050105">
    <property type="entry name" value="MoCo_biosynth_MoaA/MoaC"/>
</dbReference>
<dbReference type="PANTHER" id="PTHR22960:SF29">
    <property type="entry name" value="CYCLIC PYRANOPTERIN MONOPHOSPHATE SYNTHASE"/>
    <property type="match status" value="1"/>
</dbReference>
<accession>A0A1T4PCK3</accession>
<keyword evidence="5 6" id="KW-0456">Lyase</keyword>
<dbReference type="PANTHER" id="PTHR22960">
    <property type="entry name" value="MOLYBDOPTERIN COFACTOR SYNTHESIS PROTEIN A"/>
    <property type="match status" value="1"/>
</dbReference>
<dbReference type="GO" id="GO:0006777">
    <property type="term" value="P:Mo-molybdopterin cofactor biosynthetic process"/>
    <property type="evidence" value="ECO:0007669"/>
    <property type="project" value="UniProtKB-UniRule"/>
</dbReference>
<feature type="binding site" evidence="6">
    <location>
        <begin position="117"/>
        <end position="118"/>
    </location>
    <ligand>
        <name>substrate</name>
    </ligand>
</feature>
<name>A0A1T4PCK3_9FIRM</name>
<organism evidence="8 9">
    <name type="scientific">Selenihalanaerobacter shriftii</name>
    <dbReference type="NCBI Taxonomy" id="142842"/>
    <lineage>
        <taxon>Bacteria</taxon>
        <taxon>Bacillati</taxon>
        <taxon>Bacillota</taxon>
        <taxon>Clostridia</taxon>
        <taxon>Halanaerobiales</taxon>
        <taxon>Halobacteroidaceae</taxon>
        <taxon>Selenihalanaerobacter</taxon>
    </lineage>
</organism>
<dbReference type="InterPro" id="IPR047594">
    <property type="entry name" value="MoaC_bact/euk"/>
</dbReference>
<comment type="catalytic activity">
    <reaction evidence="1 6">
        <text>(8S)-3',8-cyclo-7,8-dihydroguanosine 5'-triphosphate = cyclic pyranopterin phosphate + diphosphate</text>
        <dbReference type="Rhea" id="RHEA:49580"/>
        <dbReference type="ChEBI" id="CHEBI:33019"/>
        <dbReference type="ChEBI" id="CHEBI:59648"/>
        <dbReference type="ChEBI" id="CHEBI:131766"/>
        <dbReference type="EC" id="4.6.1.17"/>
    </reaction>
</comment>
<dbReference type="GO" id="GO:0061799">
    <property type="term" value="F:cyclic pyranopterin monophosphate synthase activity"/>
    <property type="evidence" value="ECO:0007669"/>
    <property type="project" value="UniProtKB-UniRule"/>
</dbReference>
<feature type="domain" description="Molybdopterin cofactor biosynthesis C (MoaC)" evidence="7">
    <location>
        <begin position="19"/>
        <end position="154"/>
    </location>
</feature>
<evidence type="ECO:0000259" key="7">
    <source>
        <dbReference type="Pfam" id="PF01967"/>
    </source>
</evidence>
<dbReference type="HAMAP" id="MF_01224_B">
    <property type="entry name" value="MoaC_B"/>
    <property type="match status" value="1"/>
</dbReference>
<dbReference type="EMBL" id="FUWM01000018">
    <property type="protein sequence ID" value="SJZ89283.1"/>
    <property type="molecule type" value="Genomic_DNA"/>
</dbReference>
<dbReference type="OrthoDB" id="9794429at2"/>